<dbReference type="GO" id="GO:0008233">
    <property type="term" value="F:peptidase activity"/>
    <property type="evidence" value="ECO:0007669"/>
    <property type="project" value="UniProtKB-KW"/>
</dbReference>
<dbReference type="GO" id="GO:0046872">
    <property type="term" value="F:metal ion binding"/>
    <property type="evidence" value="ECO:0007669"/>
    <property type="project" value="UniProtKB-KW"/>
</dbReference>
<accession>A0A4Y9EKR2</accession>
<keyword evidence="6" id="KW-0732">Signal</keyword>
<organism evidence="8 9">
    <name type="scientific">Glacieibacterium arshaanense</name>
    <dbReference type="NCBI Taxonomy" id="2511025"/>
    <lineage>
        <taxon>Bacteria</taxon>
        <taxon>Pseudomonadati</taxon>
        <taxon>Pseudomonadota</taxon>
        <taxon>Alphaproteobacteria</taxon>
        <taxon>Sphingomonadales</taxon>
        <taxon>Sphingosinicellaceae</taxon>
        <taxon>Glacieibacterium</taxon>
    </lineage>
</organism>
<protein>
    <submittedName>
        <fullName evidence="8">M20/M25/M40 family metallo-hydrolase</fullName>
    </submittedName>
</protein>
<dbReference type="PANTHER" id="PTHR45962:SF1">
    <property type="entry name" value="N-FATTY-ACYL-AMINO ACID SYNTHASE_HYDROLASE PM20D1"/>
    <property type="match status" value="1"/>
</dbReference>
<keyword evidence="4 8" id="KW-0378">Hydrolase</keyword>
<dbReference type="PANTHER" id="PTHR45962">
    <property type="entry name" value="N-FATTY-ACYL-AMINO ACID SYNTHASE/HYDROLASE PM20D1"/>
    <property type="match status" value="1"/>
</dbReference>
<dbReference type="Gene3D" id="1.10.150.900">
    <property type="match status" value="1"/>
</dbReference>
<dbReference type="NCBIfam" id="NF006596">
    <property type="entry name" value="PRK09133.1"/>
    <property type="match status" value="1"/>
</dbReference>
<gene>
    <name evidence="8" type="ORF">EUV02_12720</name>
</gene>
<dbReference type="Proteomes" id="UP000297737">
    <property type="component" value="Unassembled WGS sequence"/>
</dbReference>
<name>A0A4Y9EKR2_9SPHN</name>
<evidence type="ECO:0000313" key="8">
    <source>
        <dbReference type="EMBL" id="TFU01167.1"/>
    </source>
</evidence>
<dbReference type="RefSeq" id="WP_135246671.1">
    <property type="nucleotide sequence ID" value="NZ_SIHO01000003.1"/>
</dbReference>
<evidence type="ECO:0000256" key="4">
    <source>
        <dbReference type="ARBA" id="ARBA00022801"/>
    </source>
</evidence>
<feature type="signal peptide" evidence="6">
    <location>
        <begin position="1"/>
        <end position="22"/>
    </location>
</feature>
<dbReference type="InterPro" id="IPR047177">
    <property type="entry name" value="Pept_M20A"/>
</dbReference>
<evidence type="ECO:0000259" key="7">
    <source>
        <dbReference type="Pfam" id="PF07687"/>
    </source>
</evidence>
<dbReference type="Gene3D" id="3.30.70.360">
    <property type="match status" value="1"/>
</dbReference>
<dbReference type="GO" id="GO:0006508">
    <property type="term" value="P:proteolysis"/>
    <property type="evidence" value="ECO:0007669"/>
    <property type="project" value="UniProtKB-KW"/>
</dbReference>
<proteinExistence type="inferred from homology"/>
<dbReference type="Pfam" id="PF01546">
    <property type="entry name" value="Peptidase_M20"/>
    <property type="match status" value="1"/>
</dbReference>
<dbReference type="SUPFAM" id="SSF53187">
    <property type="entry name" value="Zn-dependent exopeptidases"/>
    <property type="match status" value="1"/>
</dbReference>
<keyword evidence="3" id="KW-0479">Metal-binding</keyword>
<feature type="domain" description="Peptidase M20 dimerisation" evidence="7">
    <location>
        <begin position="218"/>
        <end position="362"/>
    </location>
</feature>
<evidence type="ECO:0000256" key="3">
    <source>
        <dbReference type="ARBA" id="ARBA00022723"/>
    </source>
</evidence>
<sequence length="471" mass="49152">MRAHTQMLLTAAAMMLALPAVAANPNAPSPAQVAEAKALLGKGVGFNTAQGQRNTVAYANFLAEQFKAAGFAAEDITITPVDDTAIMTVRYRGKGGKRPMVVTGHMDVVAANPKDWTRDPFTMVEENGYLFGRGVEDNKFDVSMVAATLMRLKREGFKPDRDIYLMLSGDEENAGNTAPLQAKIAKAANAEFMLNSDGGGGELGEDGKPIGYGVQGAEKAYADFEVTFTNPGGHSSAPRPDNAINNVARGALAVAGYQFPVMSNEWTLGSFAAAGKTTPAPMGPAMLAFAANPNDAAAAAIIGADPMTVGQLRTTCVSTMVSGGHAPNALPQRAALNINCRIFPGTPVEEVRKKIADLVNSNRAPGAPEATVKAVGGWVAGDASPLRPDIMKAVTTAVQARYPGIAVVPSMSSGATDSVFYRALGIPSYGTAALFMKASDSFAHGLNERVPVDAIPGALQQWHEVITTLAK</sequence>
<keyword evidence="2" id="KW-0645">Protease</keyword>
<evidence type="ECO:0000256" key="1">
    <source>
        <dbReference type="ARBA" id="ARBA00006247"/>
    </source>
</evidence>
<dbReference type="EMBL" id="SIHO01000003">
    <property type="protein sequence ID" value="TFU01167.1"/>
    <property type="molecule type" value="Genomic_DNA"/>
</dbReference>
<evidence type="ECO:0000313" key="9">
    <source>
        <dbReference type="Proteomes" id="UP000297737"/>
    </source>
</evidence>
<dbReference type="InterPro" id="IPR011650">
    <property type="entry name" value="Peptidase_M20_dimer"/>
</dbReference>
<dbReference type="OrthoDB" id="9809784at2"/>
<comment type="similarity">
    <text evidence="1">Belongs to the peptidase M20A family.</text>
</comment>
<dbReference type="Gene3D" id="3.40.630.10">
    <property type="entry name" value="Zn peptidases"/>
    <property type="match status" value="1"/>
</dbReference>
<dbReference type="AlphaFoldDB" id="A0A4Y9EKR2"/>
<evidence type="ECO:0000256" key="5">
    <source>
        <dbReference type="ARBA" id="ARBA00022833"/>
    </source>
</evidence>
<feature type="chain" id="PRO_5021335384" evidence="6">
    <location>
        <begin position="23"/>
        <end position="471"/>
    </location>
</feature>
<reference evidence="8 9" key="1">
    <citation type="submission" date="2019-02" db="EMBL/GenBank/DDBJ databases">
        <title>Polymorphobacter sp. isolated from the lake at the Tibet of China.</title>
        <authorList>
            <person name="Li A."/>
        </authorList>
    </citation>
    <scope>NUCLEOTIDE SEQUENCE [LARGE SCALE GENOMIC DNA]</scope>
    <source>
        <strain evidence="8 9">DJ1R-1</strain>
    </source>
</reference>
<dbReference type="Pfam" id="PF07687">
    <property type="entry name" value="M20_dimer"/>
    <property type="match status" value="1"/>
</dbReference>
<keyword evidence="9" id="KW-1185">Reference proteome</keyword>
<comment type="caution">
    <text evidence="8">The sequence shown here is derived from an EMBL/GenBank/DDBJ whole genome shotgun (WGS) entry which is preliminary data.</text>
</comment>
<evidence type="ECO:0000256" key="6">
    <source>
        <dbReference type="SAM" id="SignalP"/>
    </source>
</evidence>
<dbReference type="InterPro" id="IPR002933">
    <property type="entry name" value="Peptidase_M20"/>
</dbReference>
<dbReference type="SUPFAM" id="SSF55031">
    <property type="entry name" value="Bacterial exopeptidase dimerisation domain"/>
    <property type="match status" value="1"/>
</dbReference>
<evidence type="ECO:0000256" key="2">
    <source>
        <dbReference type="ARBA" id="ARBA00022670"/>
    </source>
</evidence>
<keyword evidence="5" id="KW-0862">Zinc</keyword>
<dbReference type="InterPro" id="IPR036264">
    <property type="entry name" value="Bact_exopeptidase_dim_dom"/>
</dbReference>